<evidence type="ECO:0000256" key="8">
    <source>
        <dbReference type="ARBA" id="ARBA00023128"/>
    </source>
</evidence>
<dbReference type="GO" id="GO:0005743">
    <property type="term" value="C:mitochondrial inner membrane"/>
    <property type="evidence" value="ECO:0007669"/>
    <property type="project" value="UniProtKB-SubCell"/>
</dbReference>
<evidence type="ECO:0000256" key="11">
    <source>
        <dbReference type="RuleBase" id="RU000488"/>
    </source>
</evidence>
<evidence type="ECO:0000256" key="7">
    <source>
        <dbReference type="ARBA" id="ARBA00022989"/>
    </source>
</evidence>
<keyword evidence="5" id="KW-0677">Repeat</keyword>
<keyword evidence="12" id="KW-1185">Reference proteome</keyword>
<evidence type="ECO:0000256" key="6">
    <source>
        <dbReference type="ARBA" id="ARBA00022792"/>
    </source>
</evidence>
<protein>
    <submittedName>
        <fullName evidence="13">Phosphate carrier protein, mitochondrial</fullName>
    </submittedName>
</protein>
<keyword evidence="6" id="KW-0999">Mitochondrion inner membrane</keyword>
<dbReference type="InterPro" id="IPR044677">
    <property type="entry name" value="SLC25A3/Pic2/Mir1-like"/>
</dbReference>
<dbReference type="WBParaSite" id="Csp11.Scaffold630.g19744.t1">
    <property type="protein sequence ID" value="Csp11.Scaffold630.g19744.t1"/>
    <property type="gene ID" value="Csp11.Scaffold630.g19744"/>
</dbReference>
<dbReference type="eggNOG" id="KOG0767">
    <property type="taxonomic scope" value="Eukaryota"/>
</dbReference>
<dbReference type="PANTHER" id="PTHR45671:SF1">
    <property type="entry name" value="PHOSPHATE CARRIER PROTEIN, MITOCHONDRIAL"/>
    <property type="match status" value="1"/>
</dbReference>
<sequence length="204" mass="22327">MGPFLDLMKNGFCSASPPPLTPSSPPSSSPSSSGLVPFGPPKFYVLCGMGGSICCGFTHLVITPLDIVKCRMQVDPVKYSGVLKGFKVAVAEDGVRGLARAWAPTTIGYSAQGFGKFGYYEVFKNVYGSMLSEENAYTYRSWVYLAAASSAEFFADFFLAPFEAVKVRMQTSSTAPKTMRECMPMIYKKKECTDFSRFPHETVK</sequence>
<accession>A0A1I7UVF7</accession>
<dbReference type="SUPFAM" id="SSF103506">
    <property type="entry name" value="Mitochondrial carrier"/>
    <property type="match status" value="1"/>
</dbReference>
<organism evidence="12 13">
    <name type="scientific">Caenorhabditis tropicalis</name>
    <dbReference type="NCBI Taxonomy" id="1561998"/>
    <lineage>
        <taxon>Eukaryota</taxon>
        <taxon>Metazoa</taxon>
        <taxon>Ecdysozoa</taxon>
        <taxon>Nematoda</taxon>
        <taxon>Chromadorea</taxon>
        <taxon>Rhabditida</taxon>
        <taxon>Rhabditina</taxon>
        <taxon>Rhabditomorpha</taxon>
        <taxon>Rhabditoidea</taxon>
        <taxon>Rhabditidae</taxon>
        <taxon>Peloderinae</taxon>
        <taxon>Caenorhabditis</taxon>
    </lineage>
</organism>
<keyword evidence="8" id="KW-0496">Mitochondrion</keyword>
<keyword evidence="3 11" id="KW-0813">Transport</keyword>
<dbReference type="PANTHER" id="PTHR45671">
    <property type="entry name" value="SOLUTE CARRIER FAMILY 25 (MITOCHONDRIAL CARRIER PHOSPHATE CARRIER), MEMBER 3, LIKE-RELATED-RELATED"/>
    <property type="match status" value="1"/>
</dbReference>
<dbReference type="GO" id="GO:0005315">
    <property type="term" value="F:phosphate transmembrane transporter activity"/>
    <property type="evidence" value="ECO:0007669"/>
    <property type="project" value="InterPro"/>
</dbReference>
<dbReference type="InterPro" id="IPR023395">
    <property type="entry name" value="MCP_dom_sf"/>
</dbReference>
<evidence type="ECO:0000256" key="3">
    <source>
        <dbReference type="ARBA" id="ARBA00022448"/>
    </source>
</evidence>
<evidence type="ECO:0000256" key="10">
    <source>
        <dbReference type="PROSITE-ProRule" id="PRU00282"/>
    </source>
</evidence>
<dbReference type="Pfam" id="PF00153">
    <property type="entry name" value="Mito_carr"/>
    <property type="match status" value="2"/>
</dbReference>
<dbReference type="GO" id="GO:1990547">
    <property type="term" value="P:mitochondrial phosphate ion transmembrane transport"/>
    <property type="evidence" value="ECO:0007669"/>
    <property type="project" value="InterPro"/>
</dbReference>
<comment type="similarity">
    <text evidence="2 11">Belongs to the mitochondrial carrier (TC 2.A.29) family.</text>
</comment>
<comment type="subcellular location">
    <subcellularLocation>
        <location evidence="1">Mitochondrion inner membrane</location>
        <topology evidence="1">Multi-pass membrane protein</topology>
    </subcellularLocation>
</comment>
<name>A0A1I7UVF7_9PELO</name>
<evidence type="ECO:0000256" key="9">
    <source>
        <dbReference type="ARBA" id="ARBA00023136"/>
    </source>
</evidence>
<evidence type="ECO:0000313" key="12">
    <source>
        <dbReference type="Proteomes" id="UP000095282"/>
    </source>
</evidence>
<evidence type="ECO:0000256" key="5">
    <source>
        <dbReference type="ARBA" id="ARBA00022737"/>
    </source>
</evidence>
<evidence type="ECO:0000313" key="13">
    <source>
        <dbReference type="WBParaSite" id="Csp11.Scaffold630.g19744.t1"/>
    </source>
</evidence>
<dbReference type="PROSITE" id="PS50920">
    <property type="entry name" value="SOLCAR"/>
    <property type="match status" value="1"/>
</dbReference>
<proteinExistence type="inferred from homology"/>
<dbReference type="AlphaFoldDB" id="A0A1I7UVF7"/>
<keyword evidence="4 10" id="KW-0812">Transmembrane</keyword>
<evidence type="ECO:0000256" key="4">
    <source>
        <dbReference type="ARBA" id="ARBA00022692"/>
    </source>
</evidence>
<dbReference type="STRING" id="1561998.A0A1I7UVF7"/>
<keyword evidence="9 10" id="KW-0472">Membrane</keyword>
<dbReference type="Proteomes" id="UP000095282">
    <property type="component" value="Unplaced"/>
</dbReference>
<evidence type="ECO:0000256" key="1">
    <source>
        <dbReference type="ARBA" id="ARBA00004448"/>
    </source>
</evidence>
<dbReference type="Gene3D" id="1.50.40.10">
    <property type="entry name" value="Mitochondrial carrier domain"/>
    <property type="match status" value="1"/>
</dbReference>
<dbReference type="InterPro" id="IPR018108">
    <property type="entry name" value="MCP_transmembrane"/>
</dbReference>
<reference evidence="13" key="1">
    <citation type="submission" date="2016-11" db="UniProtKB">
        <authorList>
            <consortium name="WormBaseParasite"/>
        </authorList>
    </citation>
    <scope>IDENTIFICATION</scope>
</reference>
<evidence type="ECO:0000256" key="2">
    <source>
        <dbReference type="ARBA" id="ARBA00006375"/>
    </source>
</evidence>
<feature type="repeat" description="Solcar" evidence="10">
    <location>
        <begin position="42"/>
        <end position="126"/>
    </location>
</feature>
<keyword evidence="7" id="KW-1133">Transmembrane helix</keyword>